<proteinExistence type="predicted"/>
<evidence type="ECO:0000256" key="2">
    <source>
        <dbReference type="ARBA" id="ARBA00022771"/>
    </source>
</evidence>
<evidence type="ECO:0000313" key="9">
    <source>
        <dbReference type="Proteomes" id="UP000000600"/>
    </source>
</evidence>
<dbReference type="SMART" id="SM00249">
    <property type="entry name" value="PHD"/>
    <property type="match status" value="1"/>
</dbReference>
<name>A0CJM8_PARTE</name>
<dbReference type="InterPro" id="IPR011011">
    <property type="entry name" value="Znf_FYVE_PHD"/>
</dbReference>
<dbReference type="EMBL" id="CT868096">
    <property type="protein sequence ID" value="CAK70995.1"/>
    <property type="molecule type" value="Genomic_DNA"/>
</dbReference>
<feature type="domain" description="PHD-type" evidence="7">
    <location>
        <begin position="1219"/>
        <end position="1299"/>
    </location>
</feature>
<gene>
    <name evidence="8" type="ORF">GSPATT00000707001</name>
</gene>
<dbReference type="Pfam" id="PF00628">
    <property type="entry name" value="PHD"/>
    <property type="match status" value="1"/>
</dbReference>
<evidence type="ECO:0000256" key="3">
    <source>
        <dbReference type="ARBA" id="ARBA00022833"/>
    </source>
</evidence>
<sequence length="1676" mass="198850">MINLCEFLFDNAYSNHSQKYRNKVIMSFMDDAMEVEQNDGKVQEIHQQNRFLHSKRMIIVDEKCQAIVPDKPEKTLEKFIKHVNLNYYVKRQSLIFQTEKIEKLQNIDDYLLFAQSLILSQVDEQTAEDPKKKSKGFSGDGLILSGLSITQEQVNERALMFLKSMDYNIIKAKFYLLFPSLLVYNQFKHRHALQFTNEYMNEKIELYISKLNEDKMMQQNKWKQDLMDMINSKQKVHLAQLQTLLEQGQQLKYEVPESIKQIHSTSIQIQKQINKLLKEKQTLEKLRQHLEKFEEQIPIITPEIQQLREQVQKSETFYQKLLKLPIPVEDSDNFDEIFENLISNSQSQKVQLKILANYNQEYKLLPIEIKAFESLHKRLYEFVLDLVEKISKFTKIQQTKTRLGQYISNQGEKTEKMTLSQAGIFNHQILKLIVTCDDFDYFNELYQQALELNEKVKQQIDDPEMQQKLLGEVLDCPFYLDVQERLQSMIDYTQILDSIKLKMSERQHQVANQQIQMLLSRGIINDELKLLQTQTLRVLEWNQLADEIISYHQNISLIDVYDENFELQQYPSTLLNPTSDIINQLDPEKVQEIESISERIQMWKEQLISLIDCKQVQQTRKNNQNKTFYKLWELFKEGLRYRQELTLMTKVRDIIIQILDWHAQVYMIKQTLRVNDDSSQQIDGIDTICRVYIQRNGNQHTQDQIDKLQKFQSPFLSGSKDLQIIQALIQHTEKWKKDAKDAIQTQNQEQIKSLLDESLKLPVDELLVKELQSIHASHQKVNWILSTIATSDPLFDSILSALKNDESVKQLKDEMLTIYADNPQNKKKKEGMKLSKMAQNFFLNFQNTINSYLAFLTQLDENKLKKLQPIRIQRLKEYQREVQNDDFNKQIEDWIQQYQQWQMQITNLNDQQQQKKKKKGKDSESQPETYSLTGDLLYYFKVPELLCLVIQGIEKNYISQELISSIEKLVIINRQAQIALSVSSVKEVSYYSEVFMPQFYVMAKKFRVINNWMQMASDMINDIPRLKNIIMIQKLKPFLEYLEQLQPQEFKMSKSAQQQQQQQQQQQLQQQQTNQLFNQQQNQILQTQSNIKKKAQKSINKLKNKSQEESQPTYDQESQSLKHSKRVKQVSKLMRDDNIAFYDANVPLGKAFRSSPNECINSDPVMQALKKPIIQKRGYKKGFNRKASPNLEVECNSSNFLDQVKNSSQELLNLYSQDEIYCTCRQGGESAITEFQILKSLHEKNVEQFFNYHTKLQQQVKFMIFCDNCEEWYHYECMGIKKQREQNQDKYNCRICLKKNNIPFLILNENLWEQYIDLGSDLYEDYQKHKLQFEKNILPNSGEYIYGQFLLPTTEEFKEFVRIGQKLPAQLVELELLELLEQRVDEWTIRYEDHKNLDLPQLIALYSESEWLPIQLPQSKNLLSLISQREFLNTANELLQSKATFKTKQLKKQQQEKTEQLYLYIKDKYPEQLSEIDHQIVNTIQMLRVQAELNNQLQQQLKQQLTFEQYEQLANQFEKEVKHHILQTDIKFSLPKLNELRQQITKLQQWNAEILAIFKDIDDIYTSNLNSQYQDTKPNLSEIQVKLKEYEMISIKVPNQCHEFVKALQAKAEELIYNIEQNLSQLSQDEQFELVKTVYLLKCRIPQFKELLLNKIHKDVQMRVVQWLPPQKPGLY</sequence>
<dbReference type="PANTHER" id="PTHR31804">
    <property type="entry name" value="MEDIATOR OF RNA POLYMERASE II TRANSCRIPTION SUBUNIT 15"/>
    <property type="match status" value="1"/>
</dbReference>
<dbReference type="InterPro" id="IPR013083">
    <property type="entry name" value="Znf_RING/FYVE/PHD"/>
</dbReference>
<dbReference type="RefSeq" id="XP_001438392.1">
    <property type="nucleotide sequence ID" value="XM_001438355.1"/>
</dbReference>
<dbReference type="GO" id="GO:0008270">
    <property type="term" value="F:zinc ion binding"/>
    <property type="evidence" value="ECO:0007669"/>
    <property type="project" value="UniProtKB-KW"/>
</dbReference>
<protein>
    <recommendedName>
        <fullName evidence="7">PHD-type domain-containing protein</fullName>
    </recommendedName>
</protein>
<evidence type="ECO:0000256" key="4">
    <source>
        <dbReference type="PROSITE-ProRule" id="PRU00146"/>
    </source>
</evidence>
<dbReference type="HOGENOM" id="CLU_242644_0_0_1"/>
<keyword evidence="5" id="KW-0175">Coiled coil</keyword>
<dbReference type="SUPFAM" id="SSF57903">
    <property type="entry name" value="FYVE/PHD zinc finger"/>
    <property type="match status" value="1"/>
</dbReference>
<dbReference type="GO" id="GO:0070847">
    <property type="term" value="C:core mediator complex"/>
    <property type="evidence" value="ECO:0000318"/>
    <property type="project" value="GO_Central"/>
</dbReference>
<feature type="coiled-coil region" evidence="5">
    <location>
        <begin position="266"/>
        <end position="296"/>
    </location>
</feature>
<evidence type="ECO:0000259" key="7">
    <source>
        <dbReference type="PROSITE" id="PS50016"/>
    </source>
</evidence>
<dbReference type="eggNOG" id="KOG1632">
    <property type="taxonomic scope" value="Eukaryota"/>
</dbReference>
<dbReference type="STRING" id="5888.A0CJM8"/>
<feature type="region of interest" description="Disordered" evidence="6">
    <location>
        <begin position="909"/>
        <end position="928"/>
    </location>
</feature>
<dbReference type="KEGG" id="ptm:GSPATT00000707001"/>
<dbReference type="PROSITE" id="PS50016">
    <property type="entry name" value="ZF_PHD_2"/>
    <property type="match status" value="1"/>
</dbReference>
<feature type="compositionally biased region" description="Polar residues" evidence="6">
    <location>
        <begin position="1109"/>
        <end position="1121"/>
    </location>
</feature>
<keyword evidence="3" id="KW-0862">Zinc</keyword>
<feature type="region of interest" description="Disordered" evidence="6">
    <location>
        <begin position="1095"/>
        <end position="1127"/>
    </location>
</feature>
<dbReference type="InterPro" id="IPR019787">
    <property type="entry name" value="Znf_PHD-finger"/>
</dbReference>
<keyword evidence="1" id="KW-0479">Metal-binding</keyword>
<dbReference type="InParanoid" id="A0CJM8"/>
<dbReference type="InterPro" id="IPR001965">
    <property type="entry name" value="Znf_PHD"/>
</dbReference>
<accession>A0CJM8</accession>
<keyword evidence="2 4" id="KW-0863">Zinc-finger</keyword>
<dbReference type="OrthoDB" id="436852at2759"/>
<evidence type="ECO:0000313" key="8">
    <source>
        <dbReference type="EMBL" id="CAK70995.1"/>
    </source>
</evidence>
<dbReference type="InterPro" id="IPR019786">
    <property type="entry name" value="Zinc_finger_PHD-type_CS"/>
</dbReference>
<dbReference type="GeneID" id="5024177"/>
<dbReference type="Proteomes" id="UP000000600">
    <property type="component" value="Unassembled WGS sequence"/>
</dbReference>
<keyword evidence="9" id="KW-1185">Reference proteome</keyword>
<dbReference type="Gene3D" id="3.30.40.10">
    <property type="entry name" value="Zinc/RING finger domain, C3HC4 (zinc finger)"/>
    <property type="match status" value="1"/>
</dbReference>
<feature type="compositionally biased region" description="Basic residues" evidence="6">
    <location>
        <begin position="1095"/>
        <end position="1104"/>
    </location>
</feature>
<reference evidence="8 9" key="1">
    <citation type="journal article" date="2006" name="Nature">
        <title>Global trends of whole-genome duplications revealed by the ciliate Paramecium tetraurelia.</title>
        <authorList>
            <consortium name="Genoscope"/>
            <person name="Aury J.-M."/>
            <person name="Jaillon O."/>
            <person name="Duret L."/>
            <person name="Noel B."/>
            <person name="Jubin C."/>
            <person name="Porcel B.M."/>
            <person name="Segurens B."/>
            <person name="Daubin V."/>
            <person name="Anthouard V."/>
            <person name="Aiach N."/>
            <person name="Arnaiz O."/>
            <person name="Billaut A."/>
            <person name="Beisson J."/>
            <person name="Blanc I."/>
            <person name="Bouhouche K."/>
            <person name="Camara F."/>
            <person name="Duharcourt S."/>
            <person name="Guigo R."/>
            <person name="Gogendeau D."/>
            <person name="Katinka M."/>
            <person name="Keller A.-M."/>
            <person name="Kissmehl R."/>
            <person name="Klotz C."/>
            <person name="Koll F."/>
            <person name="Le Moue A."/>
            <person name="Lepere C."/>
            <person name="Malinsky S."/>
            <person name="Nowacki M."/>
            <person name="Nowak J.K."/>
            <person name="Plattner H."/>
            <person name="Poulain J."/>
            <person name="Ruiz F."/>
            <person name="Serrano V."/>
            <person name="Zagulski M."/>
            <person name="Dessen P."/>
            <person name="Betermier M."/>
            <person name="Weissenbach J."/>
            <person name="Scarpelli C."/>
            <person name="Schachter V."/>
            <person name="Sperling L."/>
            <person name="Meyer E."/>
            <person name="Cohen J."/>
            <person name="Wincker P."/>
        </authorList>
    </citation>
    <scope>NUCLEOTIDE SEQUENCE [LARGE SCALE GENOMIC DNA]</scope>
    <source>
        <strain evidence="8 9">Stock d4-2</strain>
    </source>
</reference>
<dbReference type="OMA" id="MINDIPR"/>
<dbReference type="PROSITE" id="PS01359">
    <property type="entry name" value="ZF_PHD_1"/>
    <property type="match status" value="1"/>
</dbReference>
<dbReference type="PANTHER" id="PTHR31804:SF2">
    <property type="entry name" value="CUE DOMAIN-CONTAINING PROTEIN-RELATED"/>
    <property type="match status" value="1"/>
</dbReference>
<organism evidence="8 9">
    <name type="scientific">Paramecium tetraurelia</name>
    <dbReference type="NCBI Taxonomy" id="5888"/>
    <lineage>
        <taxon>Eukaryota</taxon>
        <taxon>Sar</taxon>
        <taxon>Alveolata</taxon>
        <taxon>Ciliophora</taxon>
        <taxon>Intramacronucleata</taxon>
        <taxon>Oligohymenophorea</taxon>
        <taxon>Peniculida</taxon>
        <taxon>Parameciidae</taxon>
        <taxon>Paramecium</taxon>
    </lineage>
</organism>
<evidence type="ECO:0000256" key="1">
    <source>
        <dbReference type="ARBA" id="ARBA00022723"/>
    </source>
</evidence>
<evidence type="ECO:0000256" key="5">
    <source>
        <dbReference type="SAM" id="Coils"/>
    </source>
</evidence>
<evidence type="ECO:0000256" key="6">
    <source>
        <dbReference type="SAM" id="MobiDB-lite"/>
    </source>
</evidence>